<evidence type="ECO:0000313" key="2">
    <source>
        <dbReference type="EMBL" id="KPY83714.1"/>
    </source>
</evidence>
<comment type="caution">
    <text evidence="2">The sequence shown here is derived from an EMBL/GenBank/DDBJ whole genome shotgun (WGS) entry which is preliminary data.</text>
</comment>
<dbReference type="Proteomes" id="UP000050474">
    <property type="component" value="Unassembled WGS sequence"/>
</dbReference>
<evidence type="ECO:0000256" key="1">
    <source>
        <dbReference type="SAM" id="MobiDB-lite"/>
    </source>
</evidence>
<dbReference type="Pfam" id="PF07120">
    <property type="entry name" value="DUF1376"/>
    <property type="match status" value="1"/>
</dbReference>
<organism evidence="2 3">
    <name type="scientific">Pseudomonas syringae pv. tagetis</name>
    <dbReference type="NCBI Taxonomy" id="129140"/>
    <lineage>
        <taxon>Bacteria</taxon>
        <taxon>Pseudomonadati</taxon>
        <taxon>Pseudomonadota</taxon>
        <taxon>Gammaproteobacteria</taxon>
        <taxon>Pseudomonadales</taxon>
        <taxon>Pseudomonadaceae</taxon>
        <taxon>Pseudomonas</taxon>
    </lineage>
</organism>
<gene>
    <name evidence="2" type="ORF">ALO44_00152</name>
</gene>
<proteinExistence type="predicted"/>
<protein>
    <recommendedName>
        <fullName evidence="4">DUF1376 domain-containing protein</fullName>
    </recommendedName>
</protein>
<accession>A0A0Q0H3T7</accession>
<name>A0A0Q0H3T7_9PSED</name>
<sequence>MMAALPYMQFYVADYLADTSHLTTEEHGAYMLLLFSYWQTGKPLRIDRLSTIARVPNDRWHSVAETLSEFFHVTETHWIQFRVESDLDAVNSKTQAASNAGKASAKAKALKKQQELNESSTTVADPLQRNVNHIDTDTDTDTDTDKNIKSSSPSADDLFPKFWKLYPNKKGKADAEKAWKKLKVTDDLFTLIAQGLARQCASLAWTKDGGQFIPHPATWLNGKRWEDEVQPASNVHQFPQSRHTGFDTRDYKAGLTPRGDGTYDF</sequence>
<reference evidence="2 3" key="1">
    <citation type="submission" date="2015-09" db="EMBL/GenBank/DDBJ databases">
        <title>Genome announcement of multiple Pseudomonas syringae strains.</title>
        <authorList>
            <person name="Thakur S."/>
            <person name="Wang P.W."/>
            <person name="Gong Y."/>
            <person name="Weir B.S."/>
            <person name="Guttman D.S."/>
        </authorList>
    </citation>
    <scope>NUCLEOTIDE SEQUENCE [LARGE SCALE GENOMIC DNA]</scope>
    <source>
        <strain evidence="2 3">ICMP4091</strain>
    </source>
</reference>
<dbReference type="STRING" id="129140.ALO44_00152"/>
<dbReference type="AlphaFoldDB" id="A0A0Q0H3T7"/>
<feature type="compositionally biased region" description="Polar residues" evidence="1">
    <location>
        <begin position="116"/>
        <end position="133"/>
    </location>
</feature>
<dbReference type="PATRIC" id="fig|129140.3.peg.199"/>
<dbReference type="InterPro" id="IPR010781">
    <property type="entry name" value="DUF1376"/>
</dbReference>
<evidence type="ECO:0000313" key="3">
    <source>
        <dbReference type="Proteomes" id="UP000050474"/>
    </source>
</evidence>
<dbReference type="EMBL" id="LJRM01000142">
    <property type="protein sequence ID" value="KPY83714.1"/>
    <property type="molecule type" value="Genomic_DNA"/>
</dbReference>
<evidence type="ECO:0008006" key="4">
    <source>
        <dbReference type="Google" id="ProtNLM"/>
    </source>
</evidence>
<feature type="region of interest" description="Disordered" evidence="1">
    <location>
        <begin position="111"/>
        <end position="153"/>
    </location>
</feature>